<evidence type="ECO:0000256" key="4">
    <source>
        <dbReference type="ARBA" id="ARBA00017788"/>
    </source>
</evidence>
<evidence type="ECO:0000256" key="11">
    <source>
        <dbReference type="RuleBase" id="RU368004"/>
    </source>
</evidence>
<evidence type="ECO:0000256" key="10">
    <source>
        <dbReference type="ARBA" id="ARBA00047957"/>
    </source>
</evidence>
<dbReference type="PANTHER" id="PTHR21210">
    <property type="entry name" value="TRNA (URACIL-O(2)-)-METHYLTRANSFERASE-RELATED"/>
    <property type="match status" value="1"/>
</dbReference>
<dbReference type="InterPro" id="IPR011671">
    <property type="entry name" value="tRNA_uracil_MeTrfase"/>
</dbReference>
<dbReference type="Proteomes" id="UP000799440">
    <property type="component" value="Unassembled WGS sequence"/>
</dbReference>
<comment type="function">
    <text evidence="11">Adenosyl-L-methionine (AdoMet)-dependent tRNA (uracil-O(2)-)-methyltransferase.</text>
</comment>
<evidence type="ECO:0000256" key="8">
    <source>
        <dbReference type="ARBA" id="ARBA00022691"/>
    </source>
</evidence>
<dbReference type="OrthoDB" id="10047021at2759"/>
<sequence length="594" mass="67241">MDHNTEARVLDSSEPPQDPSQGDKFQPMDLKSAPPIESSLPPELWTIVQAAPANFTPTYFLEVSRNLLENPNLTASHLSRAELSYSSFTDPSYNPSAQHPHELAKIIKHLKPDHQPKLVTDAVPVPEYQLEWTVVRKLIPRNPKLDSPLLQTCHLYTSSNPTPTPTSDNQECNTKTERYLVIYIPHVTTPNEIPFYHPTVRKLAILYTYRPSLSPPGLLLIHYDLFPSKPLDNRLTRTALKMLEIIHKHSRGRQAGYQKRVHHDLIIPQKPFQDTYTYLKGKYCKQLIDNWVEQTPAEKHVFEDLGIAAFLIELWIEMYGEKTDGPQRKSESLTLDALSLDDENNEQRQEQRRVDAQSKFPGFVDIGCGNGLLVNILNQEGWTGWGFDARKRKTWSTFSTSIQSNLKEMLLVPEVLTSQPNPDSSDSSIPSHNGVFPQGTFIISNHADELTLWTPLLAYVSDSPFIAIPCCSHNFGGTRFRAPFWKEFAVGNVTVAKGKQPSAYASLCSYLARLTAACGFKVETEFLRIPSTRNVGVVGRVRMNGHEAEERSMDERLEFARGLVENEMQECSIEQVRLQWLRSGSGLVKEKTGH</sequence>
<dbReference type="Pfam" id="PF07757">
    <property type="entry name" value="AdoMet_MTase"/>
    <property type="match status" value="2"/>
</dbReference>
<feature type="compositionally biased region" description="Basic and acidic residues" evidence="12">
    <location>
        <begin position="1"/>
        <end position="11"/>
    </location>
</feature>
<protein>
    <recommendedName>
        <fullName evidence="4 11">tRNA (uracil-O(2)-)-methyltransferase</fullName>
        <ecNumber evidence="3 11">2.1.1.211</ecNumber>
    </recommendedName>
</protein>
<comment type="similarity">
    <text evidence="2 11">Belongs to the TRM44 family.</text>
</comment>
<reference evidence="13" key="1">
    <citation type="journal article" date="2020" name="Stud. Mycol.">
        <title>101 Dothideomycetes genomes: a test case for predicting lifestyles and emergence of pathogens.</title>
        <authorList>
            <person name="Haridas S."/>
            <person name="Albert R."/>
            <person name="Binder M."/>
            <person name="Bloem J."/>
            <person name="Labutti K."/>
            <person name="Salamov A."/>
            <person name="Andreopoulos B."/>
            <person name="Baker S."/>
            <person name="Barry K."/>
            <person name="Bills G."/>
            <person name="Bluhm B."/>
            <person name="Cannon C."/>
            <person name="Castanera R."/>
            <person name="Culley D."/>
            <person name="Daum C."/>
            <person name="Ezra D."/>
            <person name="Gonzalez J."/>
            <person name="Henrissat B."/>
            <person name="Kuo A."/>
            <person name="Liang C."/>
            <person name="Lipzen A."/>
            <person name="Lutzoni F."/>
            <person name="Magnuson J."/>
            <person name="Mondo S."/>
            <person name="Nolan M."/>
            <person name="Ohm R."/>
            <person name="Pangilinan J."/>
            <person name="Park H.-J."/>
            <person name="Ramirez L."/>
            <person name="Alfaro M."/>
            <person name="Sun H."/>
            <person name="Tritt A."/>
            <person name="Yoshinaga Y."/>
            <person name="Zwiers L.-H."/>
            <person name="Turgeon B."/>
            <person name="Goodwin S."/>
            <person name="Spatafora J."/>
            <person name="Crous P."/>
            <person name="Grigoriev I."/>
        </authorList>
    </citation>
    <scope>NUCLEOTIDE SEQUENCE</scope>
    <source>
        <strain evidence="13">CBS 119925</strain>
    </source>
</reference>
<evidence type="ECO:0000256" key="9">
    <source>
        <dbReference type="ARBA" id="ARBA00022694"/>
    </source>
</evidence>
<proteinExistence type="inferred from homology"/>
<evidence type="ECO:0000256" key="12">
    <source>
        <dbReference type="SAM" id="MobiDB-lite"/>
    </source>
</evidence>
<keyword evidence="5 11" id="KW-0963">Cytoplasm</keyword>
<name>A0A6A6V7Z5_9PLEO</name>
<dbReference type="PANTHER" id="PTHR21210:SF0">
    <property type="entry name" value="TRNA (URACIL-O(2)-)-METHYLTRANSFERASE-RELATED"/>
    <property type="match status" value="1"/>
</dbReference>
<feature type="region of interest" description="Disordered" evidence="12">
    <location>
        <begin position="1"/>
        <end position="37"/>
    </location>
</feature>
<dbReference type="AlphaFoldDB" id="A0A6A6V7Z5"/>
<organism evidence="13 14">
    <name type="scientific">Sporormia fimetaria CBS 119925</name>
    <dbReference type="NCBI Taxonomy" id="1340428"/>
    <lineage>
        <taxon>Eukaryota</taxon>
        <taxon>Fungi</taxon>
        <taxon>Dikarya</taxon>
        <taxon>Ascomycota</taxon>
        <taxon>Pezizomycotina</taxon>
        <taxon>Dothideomycetes</taxon>
        <taxon>Pleosporomycetidae</taxon>
        <taxon>Pleosporales</taxon>
        <taxon>Sporormiaceae</taxon>
        <taxon>Sporormia</taxon>
    </lineage>
</organism>
<evidence type="ECO:0000256" key="3">
    <source>
        <dbReference type="ARBA" id="ARBA00012795"/>
    </source>
</evidence>
<keyword evidence="14" id="KW-1185">Reference proteome</keyword>
<keyword evidence="6 11" id="KW-0489">Methyltransferase</keyword>
<dbReference type="EC" id="2.1.1.211" evidence="3 11"/>
<dbReference type="EMBL" id="MU006580">
    <property type="protein sequence ID" value="KAF2745854.1"/>
    <property type="molecule type" value="Genomic_DNA"/>
</dbReference>
<evidence type="ECO:0000256" key="2">
    <source>
        <dbReference type="ARBA" id="ARBA00009056"/>
    </source>
</evidence>
<dbReference type="GO" id="GO:0141101">
    <property type="term" value="F:tRNA(Ser) (uridine(44)-2'-O-)-methyltransferase activity"/>
    <property type="evidence" value="ECO:0007669"/>
    <property type="project" value="UniProtKB-EC"/>
</dbReference>
<keyword evidence="7 11" id="KW-0808">Transferase</keyword>
<keyword evidence="9 11" id="KW-0819">tRNA processing</keyword>
<evidence type="ECO:0000256" key="7">
    <source>
        <dbReference type="ARBA" id="ARBA00022679"/>
    </source>
</evidence>
<evidence type="ECO:0000256" key="1">
    <source>
        <dbReference type="ARBA" id="ARBA00004496"/>
    </source>
</evidence>
<keyword evidence="8 11" id="KW-0949">S-adenosyl-L-methionine</keyword>
<gene>
    <name evidence="13" type="ORF">M011DRAFT_122918</name>
</gene>
<evidence type="ECO:0000256" key="6">
    <source>
        <dbReference type="ARBA" id="ARBA00022603"/>
    </source>
</evidence>
<accession>A0A6A6V7Z5</accession>
<comment type="catalytic activity">
    <reaction evidence="10 11">
        <text>uridine(44) in tRNA(Ser) + S-adenosyl-L-methionine = 2'-O-methyluridine(44) in tRNA(Ser) + S-adenosyl-L-homocysteine + H(+)</text>
        <dbReference type="Rhea" id="RHEA:43100"/>
        <dbReference type="Rhea" id="RHEA-COMP:10339"/>
        <dbReference type="Rhea" id="RHEA-COMP:10340"/>
        <dbReference type="ChEBI" id="CHEBI:15378"/>
        <dbReference type="ChEBI" id="CHEBI:57856"/>
        <dbReference type="ChEBI" id="CHEBI:59789"/>
        <dbReference type="ChEBI" id="CHEBI:65315"/>
        <dbReference type="ChEBI" id="CHEBI:74478"/>
        <dbReference type="EC" id="2.1.1.211"/>
    </reaction>
</comment>
<evidence type="ECO:0000313" key="14">
    <source>
        <dbReference type="Proteomes" id="UP000799440"/>
    </source>
</evidence>
<dbReference type="GO" id="GO:0030488">
    <property type="term" value="P:tRNA methylation"/>
    <property type="evidence" value="ECO:0007669"/>
    <property type="project" value="UniProtKB-UniRule"/>
</dbReference>
<evidence type="ECO:0000256" key="5">
    <source>
        <dbReference type="ARBA" id="ARBA00022490"/>
    </source>
</evidence>
<dbReference type="GO" id="GO:0005737">
    <property type="term" value="C:cytoplasm"/>
    <property type="evidence" value="ECO:0007669"/>
    <property type="project" value="UniProtKB-SubCell"/>
</dbReference>
<evidence type="ECO:0000313" key="13">
    <source>
        <dbReference type="EMBL" id="KAF2745854.1"/>
    </source>
</evidence>
<comment type="subcellular location">
    <subcellularLocation>
        <location evidence="1 11">Cytoplasm</location>
    </subcellularLocation>
</comment>